<dbReference type="EMBL" id="CAEKKB010000001">
    <property type="protein sequence ID" value="CAB4294514.1"/>
    <property type="molecule type" value="Genomic_DNA"/>
</dbReference>
<keyword evidence="1" id="KW-0812">Transmembrane</keyword>
<keyword evidence="5" id="KW-1185">Reference proteome</keyword>
<reference evidence="5" key="1">
    <citation type="journal article" date="2020" name="Genome Biol.">
        <title>Gamete binning: chromosome-level and haplotype-resolved genome assembly enabled by high-throughput single-cell sequencing of gamete genomes.</title>
        <authorList>
            <person name="Campoy J.A."/>
            <person name="Sun H."/>
            <person name="Goel M."/>
            <person name="Jiao W.-B."/>
            <person name="Folz-Donahue K."/>
            <person name="Wang N."/>
            <person name="Rubio M."/>
            <person name="Liu C."/>
            <person name="Kukat C."/>
            <person name="Ruiz D."/>
            <person name="Huettel B."/>
            <person name="Schneeberger K."/>
        </authorList>
    </citation>
    <scope>NUCLEOTIDE SEQUENCE [LARGE SCALE GENOMIC DNA]</scope>
    <source>
        <strain evidence="5">cv. Rojo Pasion</strain>
    </source>
</reference>
<keyword evidence="1" id="KW-0472">Membrane</keyword>
<accession>A0A6J5TJ58</accession>
<evidence type="ECO:0000313" key="5">
    <source>
        <dbReference type="Proteomes" id="UP000507245"/>
    </source>
</evidence>
<protein>
    <submittedName>
        <fullName evidence="2">Uncharacterized protein</fullName>
    </submittedName>
</protein>
<evidence type="ECO:0000313" key="2">
    <source>
        <dbReference type="EMBL" id="CAB4263903.1"/>
    </source>
</evidence>
<dbReference type="OrthoDB" id="10425093at2759"/>
<reference evidence="2 4" key="2">
    <citation type="submission" date="2020-05" db="EMBL/GenBank/DDBJ databases">
        <authorList>
            <person name="Campoy J."/>
            <person name="Schneeberger K."/>
            <person name="Spophaly S."/>
        </authorList>
    </citation>
    <scope>NUCLEOTIDE SEQUENCE [LARGE SCALE GENOMIC DNA]</scope>
    <source>
        <strain evidence="2">PruArmRojPasFocal</strain>
    </source>
</reference>
<evidence type="ECO:0000313" key="3">
    <source>
        <dbReference type="EMBL" id="CAB4294514.1"/>
    </source>
</evidence>
<dbReference type="Proteomes" id="UP000507245">
    <property type="component" value="Unassembled WGS sequence"/>
</dbReference>
<sequence length="66" mass="7561">MAMNLMIDKPHTASNVDQTGDGIWNQGYIMHSVNISIGMLAKDTQLFFLLLLMCKFMFVMYLMGRL</sequence>
<evidence type="ECO:0000256" key="1">
    <source>
        <dbReference type="SAM" id="Phobius"/>
    </source>
</evidence>
<proteinExistence type="predicted"/>
<dbReference type="Proteomes" id="UP000507222">
    <property type="component" value="Unassembled WGS sequence"/>
</dbReference>
<dbReference type="AlphaFoldDB" id="A0A6J5TJ58"/>
<keyword evidence="1" id="KW-1133">Transmembrane helix</keyword>
<dbReference type="EMBL" id="CAEKDK010000001">
    <property type="protein sequence ID" value="CAB4263903.1"/>
    <property type="molecule type" value="Genomic_DNA"/>
</dbReference>
<name>A0A6J5TJ58_PRUAR</name>
<evidence type="ECO:0000313" key="4">
    <source>
        <dbReference type="Proteomes" id="UP000507222"/>
    </source>
</evidence>
<organism evidence="2 4">
    <name type="scientific">Prunus armeniaca</name>
    <name type="common">Apricot</name>
    <name type="synonym">Armeniaca vulgaris</name>
    <dbReference type="NCBI Taxonomy" id="36596"/>
    <lineage>
        <taxon>Eukaryota</taxon>
        <taxon>Viridiplantae</taxon>
        <taxon>Streptophyta</taxon>
        <taxon>Embryophyta</taxon>
        <taxon>Tracheophyta</taxon>
        <taxon>Spermatophyta</taxon>
        <taxon>Magnoliopsida</taxon>
        <taxon>eudicotyledons</taxon>
        <taxon>Gunneridae</taxon>
        <taxon>Pentapetalae</taxon>
        <taxon>rosids</taxon>
        <taxon>fabids</taxon>
        <taxon>Rosales</taxon>
        <taxon>Rosaceae</taxon>
        <taxon>Amygdaloideae</taxon>
        <taxon>Amygdaleae</taxon>
        <taxon>Prunus</taxon>
    </lineage>
</organism>
<gene>
    <name evidence="2" type="ORF">CURHAP_LOCUS5243</name>
    <name evidence="3" type="ORF">ORAREDHAP_LOCUS5325</name>
</gene>
<feature type="transmembrane region" description="Helical" evidence="1">
    <location>
        <begin position="46"/>
        <end position="64"/>
    </location>
</feature>